<keyword evidence="4" id="KW-0804">Transcription</keyword>
<dbReference type="InterPro" id="IPR011598">
    <property type="entry name" value="bHLH_dom"/>
</dbReference>
<feature type="compositionally biased region" description="Polar residues" evidence="7">
    <location>
        <begin position="55"/>
        <end position="68"/>
    </location>
</feature>
<feature type="compositionally biased region" description="Pro residues" evidence="7">
    <location>
        <begin position="74"/>
        <end position="85"/>
    </location>
</feature>
<dbReference type="SMART" id="SM00353">
    <property type="entry name" value="HLH"/>
    <property type="match status" value="1"/>
</dbReference>
<dbReference type="SUPFAM" id="SSF47459">
    <property type="entry name" value="HLH, helix-loop-helix DNA-binding domain"/>
    <property type="match status" value="1"/>
</dbReference>
<evidence type="ECO:0000256" key="6">
    <source>
        <dbReference type="SAM" id="Coils"/>
    </source>
</evidence>
<dbReference type="PANTHER" id="PTHR31945:SF15">
    <property type="entry name" value="TRANSCRIPTION FACTOR BHLH61-RELATED"/>
    <property type="match status" value="1"/>
</dbReference>
<feature type="region of interest" description="Disordered" evidence="7">
    <location>
        <begin position="52"/>
        <end position="90"/>
    </location>
</feature>
<dbReference type="CDD" id="cd11443">
    <property type="entry name" value="bHLH_AtAMS_like"/>
    <property type="match status" value="1"/>
</dbReference>
<name>A0ABM1QCY7_CAMSA</name>
<evidence type="ECO:0000256" key="7">
    <source>
        <dbReference type="SAM" id="MobiDB-lite"/>
    </source>
</evidence>
<keyword evidence="6" id="KW-0175">Coiled coil</keyword>
<comment type="subcellular location">
    <subcellularLocation>
        <location evidence="1">Nucleus</location>
    </subcellularLocation>
</comment>
<evidence type="ECO:0000256" key="2">
    <source>
        <dbReference type="ARBA" id="ARBA00023015"/>
    </source>
</evidence>
<feature type="domain" description="BHLH" evidence="8">
    <location>
        <begin position="146"/>
        <end position="195"/>
    </location>
</feature>
<protein>
    <submittedName>
        <fullName evidence="10">Transcription factor bHLH61-like</fullName>
    </submittedName>
</protein>
<evidence type="ECO:0000259" key="8">
    <source>
        <dbReference type="PROSITE" id="PS50888"/>
    </source>
</evidence>
<keyword evidence="9" id="KW-1185">Reference proteome</keyword>
<feature type="coiled-coil region" evidence="6">
    <location>
        <begin position="185"/>
        <end position="212"/>
    </location>
</feature>
<organism evidence="9 10">
    <name type="scientific">Camelina sativa</name>
    <name type="common">False flax</name>
    <name type="synonym">Myagrum sativum</name>
    <dbReference type="NCBI Taxonomy" id="90675"/>
    <lineage>
        <taxon>Eukaryota</taxon>
        <taxon>Viridiplantae</taxon>
        <taxon>Streptophyta</taxon>
        <taxon>Embryophyta</taxon>
        <taxon>Tracheophyta</taxon>
        <taxon>Spermatophyta</taxon>
        <taxon>Magnoliopsida</taxon>
        <taxon>eudicotyledons</taxon>
        <taxon>Gunneridae</taxon>
        <taxon>Pentapetalae</taxon>
        <taxon>rosids</taxon>
        <taxon>malvids</taxon>
        <taxon>Brassicales</taxon>
        <taxon>Brassicaceae</taxon>
        <taxon>Camelineae</taxon>
        <taxon>Camelina</taxon>
    </lineage>
</organism>
<proteinExistence type="predicted"/>
<reference evidence="9" key="1">
    <citation type="journal article" date="2014" name="Nat. Commun.">
        <title>The emerging biofuel crop Camelina sativa retains a highly undifferentiated hexaploid genome structure.</title>
        <authorList>
            <person name="Kagale S."/>
            <person name="Koh C."/>
            <person name="Nixon J."/>
            <person name="Bollina V."/>
            <person name="Clarke W.E."/>
            <person name="Tuteja R."/>
            <person name="Spillane C."/>
            <person name="Robinson S.J."/>
            <person name="Links M.G."/>
            <person name="Clarke C."/>
            <person name="Higgins E.E."/>
            <person name="Huebert T."/>
            <person name="Sharpe A.G."/>
            <person name="Parkin I.A."/>
        </authorList>
    </citation>
    <scope>NUCLEOTIDE SEQUENCE [LARGE SCALE GENOMIC DNA]</scope>
    <source>
        <strain evidence="9">cv. DH55</strain>
    </source>
</reference>
<gene>
    <name evidence="10" type="primary">LOC104708041</name>
</gene>
<evidence type="ECO:0000313" key="9">
    <source>
        <dbReference type="Proteomes" id="UP000694864"/>
    </source>
</evidence>
<evidence type="ECO:0000256" key="3">
    <source>
        <dbReference type="ARBA" id="ARBA00023125"/>
    </source>
</evidence>
<dbReference type="InterPro" id="IPR051358">
    <property type="entry name" value="TF_AMS/ICE1/BHLH6-like"/>
</dbReference>
<dbReference type="Pfam" id="PF00010">
    <property type="entry name" value="HLH"/>
    <property type="match status" value="1"/>
</dbReference>
<sequence>MEMELTQLNKQESNNLDVDGVKGGFTAMDQFVPNDWNFDYLCLNNPLEETDNIDHPSSSSMNLISQPPTLLHQPPKPWSPPPSPPLSSASDYRFLEDMIDSSCYPPPLILPTSQENNNYAPLMVESKSFLTTGVTNKKKSNRKLEGQPSKNLMAEGRRRKRLIDRLSMLRSIVPKITKMDRTSILGDAIDYMKELLDKINKLQEDDQELGSNSHLNRLITNKSTVRNSLKFEVDQREADTHINICCSTKPGLLLSTVSTLETLGLEIQQCVISCFSDFSLKASCSEVAEQRDIVTSEDTKQALIRNAGYGGRCL</sequence>
<dbReference type="PROSITE" id="PS50888">
    <property type="entry name" value="BHLH"/>
    <property type="match status" value="1"/>
</dbReference>
<dbReference type="Gene3D" id="4.10.280.10">
    <property type="entry name" value="Helix-loop-helix DNA-binding domain"/>
    <property type="match status" value="1"/>
</dbReference>
<reference evidence="10" key="2">
    <citation type="submission" date="2025-08" db="UniProtKB">
        <authorList>
            <consortium name="RefSeq"/>
        </authorList>
    </citation>
    <scope>IDENTIFICATION</scope>
    <source>
        <tissue evidence="10">Leaf</tissue>
    </source>
</reference>
<dbReference type="GeneID" id="104708041"/>
<keyword evidence="5" id="KW-0539">Nucleus</keyword>
<evidence type="ECO:0000256" key="4">
    <source>
        <dbReference type="ARBA" id="ARBA00023163"/>
    </source>
</evidence>
<dbReference type="RefSeq" id="XP_019084625.1">
    <property type="nucleotide sequence ID" value="XM_019229080.1"/>
</dbReference>
<evidence type="ECO:0000313" key="10">
    <source>
        <dbReference type="RefSeq" id="XP_019084625.1"/>
    </source>
</evidence>
<keyword evidence="2" id="KW-0805">Transcription regulation</keyword>
<evidence type="ECO:0000256" key="1">
    <source>
        <dbReference type="ARBA" id="ARBA00004123"/>
    </source>
</evidence>
<dbReference type="Pfam" id="PF22754">
    <property type="entry name" value="bHLH-TF_ACT-like_plant"/>
    <property type="match status" value="1"/>
</dbReference>
<accession>A0ABM1QCY7</accession>
<evidence type="ECO:0000256" key="5">
    <source>
        <dbReference type="ARBA" id="ARBA00023242"/>
    </source>
</evidence>
<dbReference type="PANTHER" id="PTHR31945">
    <property type="entry name" value="TRANSCRIPTION FACTOR SCREAM2-RELATED"/>
    <property type="match status" value="1"/>
</dbReference>
<dbReference type="InterPro" id="IPR036638">
    <property type="entry name" value="HLH_DNA-bd_sf"/>
</dbReference>
<dbReference type="Proteomes" id="UP000694864">
    <property type="component" value="Chromosome 8"/>
</dbReference>
<keyword evidence="3" id="KW-0238">DNA-binding</keyword>
<dbReference type="InterPro" id="IPR054502">
    <property type="entry name" value="bHLH-TF_ACT-like_plant"/>
</dbReference>